<dbReference type="AlphaFoldDB" id="A0A816GI78"/>
<evidence type="ECO:0000313" key="2">
    <source>
        <dbReference type="EMBL" id="CAF1675402.1"/>
    </source>
</evidence>
<reference evidence="2" key="1">
    <citation type="submission" date="2021-02" db="EMBL/GenBank/DDBJ databases">
        <authorList>
            <person name="Nowell W R."/>
        </authorList>
    </citation>
    <scope>NUCLEOTIDE SEQUENCE</scope>
</reference>
<dbReference type="EMBL" id="CAJNOI010006992">
    <property type="protein sequence ID" value="CAF1584240.1"/>
    <property type="molecule type" value="Genomic_DNA"/>
</dbReference>
<protein>
    <submittedName>
        <fullName evidence="2">Uncharacterized protein</fullName>
    </submittedName>
</protein>
<accession>A0A816GI78</accession>
<organism evidence="2 3">
    <name type="scientific">Adineta steineri</name>
    <dbReference type="NCBI Taxonomy" id="433720"/>
    <lineage>
        <taxon>Eukaryota</taxon>
        <taxon>Metazoa</taxon>
        <taxon>Spiralia</taxon>
        <taxon>Gnathifera</taxon>
        <taxon>Rotifera</taxon>
        <taxon>Eurotatoria</taxon>
        <taxon>Bdelloidea</taxon>
        <taxon>Adinetida</taxon>
        <taxon>Adinetidae</taxon>
        <taxon>Adineta</taxon>
    </lineage>
</organism>
<keyword evidence="3" id="KW-1185">Reference proteome</keyword>
<dbReference type="Proteomes" id="UP000663832">
    <property type="component" value="Unassembled WGS sequence"/>
</dbReference>
<name>A0A816GI78_9BILA</name>
<sequence length="97" mass="11064">MYILAHHLMDLFRQKVFNSGLSDTQTVILYSPNNGGQYILYGRLNSAVSNTNIYCPGALPVYRKVVVILSTENVDGPFTFLTRDPFISRGIGEWYWK</sequence>
<dbReference type="Proteomes" id="UP000663877">
    <property type="component" value="Unassembled WGS sequence"/>
</dbReference>
<proteinExistence type="predicted"/>
<dbReference type="EMBL" id="CAJNOM010007421">
    <property type="protein sequence ID" value="CAF1675402.1"/>
    <property type="molecule type" value="Genomic_DNA"/>
</dbReference>
<evidence type="ECO:0000313" key="3">
    <source>
        <dbReference type="Proteomes" id="UP000663832"/>
    </source>
</evidence>
<comment type="caution">
    <text evidence="2">The sequence shown here is derived from an EMBL/GenBank/DDBJ whole genome shotgun (WGS) entry which is preliminary data.</text>
</comment>
<gene>
    <name evidence="1" type="ORF">BJG266_LOCUS49008</name>
    <name evidence="2" type="ORF">QVE165_LOCUS66086</name>
</gene>
<evidence type="ECO:0000313" key="1">
    <source>
        <dbReference type="EMBL" id="CAF1584240.1"/>
    </source>
</evidence>